<dbReference type="STRING" id="1611254.A0A2G5T0D9"/>
<dbReference type="Proteomes" id="UP000230233">
    <property type="component" value="Chromosome X"/>
</dbReference>
<gene>
    <name evidence="3" type="primary">Cnig_chr_X.g25890</name>
    <name evidence="3" type="ORF">B9Z55_025890</name>
</gene>
<evidence type="ECO:0000313" key="3">
    <source>
        <dbReference type="EMBL" id="PIC20834.1"/>
    </source>
</evidence>
<proteinExistence type="predicted"/>
<dbReference type="InterPro" id="IPR058721">
    <property type="entry name" value="NTF2_3"/>
</dbReference>
<reference evidence="4" key="1">
    <citation type="submission" date="2017-10" db="EMBL/GenBank/DDBJ databases">
        <title>Rapid genome shrinkage in a self-fertile nematode reveals novel sperm competition proteins.</title>
        <authorList>
            <person name="Yin D."/>
            <person name="Schwarz E.M."/>
            <person name="Thomas C.G."/>
            <person name="Felde R.L."/>
            <person name="Korf I.F."/>
            <person name="Cutter A.D."/>
            <person name="Schartner C.M."/>
            <person name="Ralston E.J."/>
            <person name="Meyer B.J."/>
            <person name="Haag E.S."/>
        </authorList>
    </citation>
    <scope>NUCLEOTIDE SEQUENCE [LARGE SCALE GENOMIC DNA]</scope>
    <source>
        <strain evidence="4">JU1422</strain>
    </source>
</reference>
<accession>A0A2G5T0D9</accession>
<evidence type="ECO:0000313" key="4">
    <source>
        <dbReference type="Proteomes" id="UP000230233"/>
    </source>
</evidence>
<feature type="domain" description="NTF2-like" evidence="2">
    <location>
        <begin position="178"/>
        <end position="284"/>
    </location>
</feature>
<feature type="signal peptide" evidence="1">
    <location>
        <begin position="1"/>
        <end position="17"/>
    </location>
</feature>
<dbReference type="PANTHER" id="PTHR33940:SF1">
    <property type="entry name" value="APOLIPOPHORIN-RELATED"/>
    <property type="match status" value="1"/>
</dbReference>
<keyword evidence="4" id="KW-1185">Reference proteome</keyword>
<feature type="chain" id="PRO_5013808156" description="NTF2-like domain-containing protein" evidence="1">
    <location>
        <begin position="18"/>
        <end position="285"/>
    </location>
</feature>
<dbReference type="OrthoDB" id="5806857at2759"/>
<dbReference type="AlphaFoldDB" id="A0A2G5T0D9"/>
<keyword evidence="1" id="KW-0732">Signal</keyword>
<evidence type="ECO:0000256" key="1">
    <source>
        <dbReference type="SAM" id="SignalP"/>
    </source>
</evidence>
<dbReference type="Pfam" id="PF26530">
    <property type="entry name" value="NTF2_3"/>
    <property type="match status" value="2"/>
</dbReference>
<sequence>MSPFILFLLLLVGTSWAFVPDDTEFRGIIEYPHDDFYHDYFLRKAFVPSPDTTPQLVEKFLARITLALEAKDVASISEMIQGGFVFKGCKGTYDKEEFIGLLSRISFSSNFTVTIESVIDTGSYTTFTVDASGIGPASVEAHFMLNKIDQQLEYGQIENCQKYHFVTFGSVQTYAEMVAKRFLSRLTRAIESKNASIIQDCFESEFEFSGCKRFDYTKQEVVETLSKIPTDTQFSFVFKSAYYVLIHVRYTAVVIGILASPIEVEFWLHPSGQQLMYGSTRNCSY</sequence>
<comment type="caution">
    <text evidence="3">The sequence shown here is derived from an EMBL/GenBank/DDBJ whole genome shotgun (WGS) entry which is preliminary data.</text>
</comment>
<dbReference type="EMBL" id="PDUG01000006">
    <property type="protein sequence ID" value="PIC20834.1"/>
    <property type="molecule type" value="Genomic_DNA"/>
</dbReference>
<evidence type="ECO:0000259" key="2">
    <source>
        <dbReference type="Pfam" id="PF26530"/>
    </source>
</evidence>
<organism evidence="3 4">
    <name type="scientific">Caenorhabditis nigoni</name>
    <dbReference type="NCBI Taxonomy" id="1611254"/>
    <lineage>
        <taxon>Eukaryota</taxon>
        <taxon>Metazoa</taxon>
        <taxon>Ecdysozoa</taxon>
        <taxon>Nematoda</taxon>
        <taxon>Chromadorea</taxon>
        <taxon>Rhabditida</taxon>
        <taxon>Rhabditina</taxon>
        <taxon>Rhabditomorpha</taxon>
        <taxon>Rhabditoidea</taxon>
        <taxon>Rhabditidae</taxon>
        <taxon>Peloderinae</taxon>
        <taxon>Caenorhabditis</taxon>
    </lineage>
</organism>
<name>A0A2G5T0D9_9PELO</name>
<dbReference type="PANTHER" id="PTHR33940">
    <property type="entry name" value="PROTEIN CBG13625"/>
    <property type="match status" value="1"/>
</dbReference>
<protein>
    <recommendedName>
        <fullName evidence="2">NTF2-like domain-containing protein</fullName>
    </recommendedName>
</protein>
<feature type="domain" description="NTF2-like" evidence="2">
    <location>
        <begin position="55"/>
        <end position="162"/>
    </location>
</feature>